<keyword evidence="4" id="KW-1185">Reference proteome</keyword>
<evidence type="ECO:0000256" key="1">
    <source>
        <dbReference type="SAM" id="MobiDB-lite"/>
    </source>
</evidence>
<dbReference type="Pfam" id="PF13466">
    <property type="entry name" value="STAS_2"/>
    <property type="match status" value="1"/>
</dbReference>
<sequence>MRDDSSTSDRGPETGTASVMVAQGRTRLVLSGEIDVALSSELTEAVSEAESSRNPVEIDARHVTFMDSSGVALLARLAHRTPGPLTMIKPPDVVRFLLDITRLGDVVTIVEEDPGFPEPTDPPGDDAA</sequence>
<reference evidence="3 4" key="1">
    <citation type="submission" date="2016-10" db="EMBL/GenBank/DDBJ databases">
        <authorList>
            <person name="Cai Z."/>
        </authorList>
    </citation>
    <scope>NUCLEOTIDE SEQUENCE [LARGE SCALE GENOMIC DNA]</scope>
    <source>
        <strain evidence="3 4">CGMCC 1.10826</strain>
    </source>
</reference>
<organism evidence="3 4">
    <name type="scientific">Georgenia satyanarayanai</name>
    <dbReference type="NCBI Taxonomy" id="860221"/>
    <lineage>
        <taxon>Bacteria</taxon>
        <taxon>Bacillati</taxon>
        <taxon>Actinomycetota</taxon>
        <taxon>Actinomycetes</taxon>
        <taxon>Micrococcales</taxon>
        <taxon>Bogoriellaceae</taxon>
        <taxon>Georgenia</taxon>
    </lineage>
</organism>
<evidence type="ECO:0000313" key="3">
    <source>
        <dbReference type="EMBL" id="SSA45027.1"/>
    </source>
</evidence>
<gene>
    <name evidence="3" type="ORF">SAMN05216184_11147</name>
</gene>
<evidence type="ECO:0000259" key="2">
    <source>
        <dbReference type="PROSITE" id="PS50801"/>
    </source>
</evidence>
<name>A0A2Y9ARA4_9MICO</name>
<feature type="compositionally biased region" description="Basic and acidic residues" evidence="1">
    <location>
        <begin position="1"/>
        <end position="12"/>
    </location>
</feature>
<evidence type="ECO:0000313" key="4">
    <source>
        <dbReference type="Proteomes" id="UP000250222"/>
    </source>
</evidence>
<dbReference type="InterPro" id="IPR058548">
    <property type="entry name" value="MlaB-like_STAS"/>
</dbReference>
<dbReference type="Proteomes" id="UP000250222">
    <property type="component" value="Unassembled WGS sequence"/>
</dbReference>
<dbReference type="InterPro" id="IPR002645">
    <property type="entry name" value="STAS_dom"/>
</dbReference>
<accession>A0A2Y9ARA4</accession>
<dbReference type="CDD" id="cd07043">
    <property type="entry name" value="STAS_anti-anti-sigma_factors"/>
    <property type="match status" value="1"/>
</dbReference>
<dbReference type="RefSeq" id="WP_258369500.1">
    <property type="nucleotide sequence ID" value="NZ_QKLZ01000011.1"/>
</dbReference>
<feature type="region of interest" description="Disordered" evidence="1">
    <location>
        <begin position="1"/>
        <end position="20"/>
    </location>
</feature>
<dbReference type="EMBL" id="UETB01000011">
    <property type="protein sequence ID" value="SSA45027.1"/>
    <property type="molecule type" value="Genomic_DNA"/>
</dbReference>
<dbReference type="PROSITE" id="PS50801">
    <property type="entry name" value="STAS"/>
    <property type="match status" value="1"/>
</dbReference>
<protein>
    <submittedName>
        <fullName evidence="3">Anti-anti-sigma factor</fullName>
    </submittedName>
</protein>
<feature type="domain" description="STAS" evidence="2">
    <location>
        <begin position="15"/>
        <end position="107"/>
    </location>
</feature>
<dbReference type="InterPro" id="IPR036513">
    <property type="entry name" value="STAS_dom_sf"/>
</dbReference>
<dbReference type="Gene3D" id="3.30.750.24">
    <property type="entry name" value="STAS domain"/>
    <property type="match status" value="1"/>
</dbReference>
<dbReference type="SUPFAM" id="SSF52091">
    <property type="entry name" value="SpoIIaa-like"/>
    <property type="match status" value="1"/>
</dbReference>
<dbReference type="AlphaFoldDB" id="A0A2Y9ARA4"/>
<proteinExistence type="predicted"/>